<protein>
    <submittedName>
        <fullName evidence="1">Uncharacterized protein</fullName>
    </submittedName>
</protein>
<reference evidence="1" key="1">
    <citation type="submission" date="2016-09" db="EMBL/GenBank/DDBJ databases">
        <authorList>
            <person name="Capua I."/>
            <person name="De Benedictis P."/>
            <person name="Joannis T."/>
            <person name="Lombin L.H."/>
            <person name="Cattoli G."/>
        </authorList>
    </citation>
    <scope>NUCLEOTIDE SEQUENCE</scope>
    <source>
        <strain evidence="1">B9</strain>
    </source>
</reference>
<organism evidence="1">
    <name type="scientific">Cupriavidus necator</name>
    <name type="common">Alcaligenes eutrophus</name>
    <name type="synonym">Ralstonia eutropha</name>
    <dbReference type="NCBI Taxonomy" id="106590"/>
    <lineage>
        <taxon>Bacteria</taxon>
        <taxon>Pseudomonadati</taxon>
        <taxon>Pseudomonadota</taxon>
        <taxon>Betaproteobacteria</taxon>
        <taxon>Burkholderiales</taxon>
        <taxon>Burkholderiaceae</taxon>
        <taxon>Cupriavidus</taxon>
    </lineage>
</organism>
<sequence>MSRSLGLVLRRPRCLLRRQKRSFLAQLRPLAVDPIEICASVLQTPIAERVALNVLPEFVLAVFSNPLEYFGIGFEVRHGLPPIAPRSVAREGSKADRDGGVSLFLHAKNYIHRGSAGKFGDQVCPTLRVRPAEDLDALSNGRDSRRAHRPFNLEPDVEHVLGHLLDIDMDVESTVLGHAFHGGLQSSQGIVA</sequence>
<dbReference type="EMBL" id="FMSH01000484">
    <property type="protein sequence ID" value="SCU95596.1"/>
    <property type="molecule type" value="Genomic_DNA"/>
</dbReference>
<accession>A0A1K0JX40</accession>
<dbReference type="AlphaFoldDB" id="A0A1K0JX40"/>
<gene>
    <name evidence="1" type="ORF">CNECB9_5340015</name>
</gene>
<proteinExistence type="predicted"/>
<name>A0A1K0JX40_CUPNE</name>
<evidence type="ECO:0000313" key="1">
    <source>
        <dbReference type="EMBL" id="SCU95596.1"/>
    </source>
</evidence>